<protein>
    <recommendedName>
        <fullName evidence="3 4">N5-carboxyaminoimidazole ribonucleotide mutase</fullName>
        <shortName evidence="3 4">N5-CAIR mutase</shortName>
        <ecNumber evidence="3 4">5.4.99.18</ecNumber>
    </recommendedName>
    <alternativeName>
        <fullName evidence="3">5-(carboxyamino)imidazole ribonucleotide mutase</fullName>
    </alternativeName>
</protein>
<feature type="domain" description="PurE" evidence="6">
    <location>
        <begin position="1"/>
        <end position="152"/>
    </location>
</feature>
<accession>U2S9W7</accession>
<dbReference type="NCBIfam" id="TIGR01162">
    <property type="entry name" value="purE"/>
    <property type="match status" value="1"/>
</dbReference>
<name>U2S9W7_9BACL</name>
<dbReference type="SUPFAM" id="SSF52255">
    <property type="entry name" value="N5-CAIR mutase (phosphoribosylaminoimidazole carboxylase, PurE)"/>
    <property type="match status" value="1"/>
</dbReference>
<dbReference type="GO" id="GO:0034023">
    <property type="term" value="F:5-(carboxyamino)imidazole ribonucleotide mutase activity"/>
    <property type="evidence" value="ECO:0007669"/>
    <property type="project" value="UniProtKB-UniRule"/>
</dbReference>
<gene>
    <name evidence="3" type="primary">purE</name>
    <name evidence="7" type="ORF">HMPREF1983_00460</name>
</gene>
<dbReference type="eggNOG" id="COG0041">
    <property type="taxonomic scope" value="Bacteria"/>
</dbReference>
<dbReference type="HAMAP" id="MF_01929">
    <property type="entry name" value="PurE_classI"/>
    <property type="match status" value="1"/>
</dbReference>
<sequence>MKIAVVMGSNSDYKTMIETCKLLDEFEISYDKKVVSAHRTPNLLVNFAKNARTNGYSLIIAAAGGAAHLPGMVASMTTLPVIGVPIKSSILSGVDSLYSIVQMPAGVPVLTMAIGIAGAKNAAISALSILGITNEKYAAKYEEFKREQERIVLEEMIL</sequence>
<dbReference type="Gene3D" id="3.40.50.1970">
    <property type="match status" value="1"/>
</dbReference>
<dbReference type="AlphaFoldDB" id="U2S9W7"/>
<reference evidence="7 8" key="1">
    <citation type="submission" date="2013-08" db="EMBL/GenBank/DDBJ databases">
        <authorList>
            <person name="Weinstock G."/>
            <person name="Sodergren E."/>
            <person name="Wylie T."/>
            <person name="Fulton L."/>
            <person name="Fulton R."/>
            <person name="Fronick C."/>
            <person name="O'Laughlin M."/>
            <person name="Godfrey J."/>
            <person name="Miner T."/>
            <person name="Herter B."/>
            <person name="Appelbaum E."/>
            <person name="Cordes M."/>
            <person name="Lek S."/>
            <person name="Wollam A."/>
            <person name="Pepin K.H."/>
            <person name="Palsikar V.B."/>
            <person name="Mitreva M."/>
            <person name="Wilson R.K."/>
        </authorList>
    </citation>
    <scope>NUCLEOTIDE SEQUENCE [LARGE SCALE GENOMIC DNA]</scope>
    <source>
        <strain evidence="7 8">ATCC 700627</strain>
    </source>
</reference>
<dbReference type="EC" id="5.4.99.18" evidence="3 4"/>
<dbReference type="Proteomes" id="UP000016637">
    <property type="component" value="Unassembled WGS sequence"/>
</dbReference>
<dbReference type="Pfam" id="PF00731">
    <property type="entry name" value="AIRC"/>
    <property type="match status" value="1"/>
</dbReference>
<evidence type="ECO:0000256" key="4">
    <source>
        <dbReference type="PIRNR" id="PIRNR001338"/>
    </source>
</evidence>
<evidence type="ECO:0000256" key="1">
    <source>
        <dbReference type="ARBA" id="ARBA00022755"/>
    </source>
</evidence>
<comment type="similarity">
    <text evidence="3">Belongs to the AIR carboxylase family. Class I subfamily.</text>
</comment>
<comment type="catalytic activity">
    <reaction evidence="3 4">
        <text>5-carboxyamino-1-(5-phospho-D-ribosyl)imidazole + H(+) = 5-amino-1-(5-phospho-D-ribosyl)imidazole-4-carboxylate</text>
        <dbReference type="Rhea" id="RHEA:13193"/>
        <dbReference type="ChEBI" id="CHEBI:15378"/>
        <dbReference type="ChEBI" id="CHEBI:58730"/>
        <dbReference type="ChEBI" id="CHEBI:77657"/>
        <dbReference type="EC" id="5.4.99.18"/>
    </reaction>
</comment>
<keyword evidence="2 3" id="KW-0413">Isomerase</keyword>
<comment type="function">
    <text evidence="3 4">Catalyzes the conversion of N5-carboxyaminoimidazole ribonucleotide (N5-CAIR) to 4-carboxy-5-aminoimidazole ribonucleotide (CAIR).</text>
</comment>
<comment type="pathway">
    <text evidence="3 4">Purine metabolism; IMP biosynthesis via de novo pathway; 5-amino-1-(5-phospho-D-ribosyl)imidazole-4-carboxylate from 5-amino-1-(5-phospho-D-ribosyl)imidazole (N5-CAIR route): step 2/2.</text>
</comment>
<dbReference type="PATRIC" id="fig|1321820.3.peg.452"/>
<dbReference type="GO" id="GO:0006189">
    <property type="term" value="P:'de novo' IMP biosynthetic process"/>
    <property type="evidence" value="ECO:0007669"/>
    <property type="project" value="UniProtKB-UniRule"/>
</dbReference>
<dbReference type="InterPro" id="IPR033747">
    <property type="entry name" value="PurE_ClassI"/>
</dbReference>
<evidence type="ECO:0000313" key="7">
    <source>
        <dbReference type="EMBL" id="ERK59577.1"/>
    </source>
</evidence>
<dbReference type="RefSeq" id="WP_021752821.1">
    <property type="nucleotide sequence ID" value="NZ_KI271824.1"/>
</dbReference>
<keyword evidence="8" id="KW-1185">Reference proteome</keyword>
<dbReference type="HOGENOM" id="CLU_094982_2_2_9"/>
<feature type="binding site" evidence="3 5">
    <location>
        <position position="39"/>
    </location>
    <ligand>
        <name>substrate</name>
    </ligand>
</feature>
<organism evidence="7 8">
    <name type="scientific">Gemella bergeri ATCC 700627</name>
    <dbReference type="NCBI Taxonomy" id="1321820"/>
    <lineage>
        <taxon>Bacteria</taxon>
        <taxon>Bacillati</taxon>
        <taxon>Bacillota</taxon>
        <taxon>Bacilli</taxon>
        <taxon>Bacillales</taxon>
        <taxon>Gemellaceae</taxon>
        <taxon>Gemella</taxon>
    </lineage>
</organism>
<feature type="binding site" evidence="3 5">
    <location>
        <position position="9"/>
    </location>
    <ligand>
        <name>substrate</name>
    </ligand>
</feature>
<dbReference type="InterPro" id="IPR024694">
    <property type="entry name" value="PurE_prokaryotes"/>
</dbReference>
<evidence type="ECO:0000313" key="8">
    <source>
        <dbReference type="Proteomes" id="UP000016637"/>
    </source>
</evidence>
<evidence type="ECO:0000256" key="5">
    <source>
        <dbReference type="PIRSR" id="PIRSR001338-1"/>
    </source>
</evidence>
<evidence type="ECO:0000259" key="6">
    <source>
        <dbReference type="SMART" id="SM01001"/>
    </source>
</evidence>
<feature type="binding site" evidence="3 5">
    <location>
        <position position="12"/>
    </location>
    <ligand>
        <name>substrate</name>
    </ligand>
</feature>
<dbReference type="PANTHER" id="PTHR23046:SF2">
    <property type="entry name" value="PHOSPHORIBOSYLAMINOIMIDAZOLE CARBOXYLASE"/>
    <property type="match status" value="1"/>
</dbReference>
<evidence type="ECO:0000256" key="3">
    <source>
        <dbReference type="HAMAP-Rule" id="MF_01929"/>
    </source>
</evidence>
<dbReference type="PANTHER" id="PTHR23046">
    <property type="entry name" value="PHOSPHORIBOSYLAMINOIMIDAZOLE CARBOXYLASE CATALYTIC SUBUNIT"/>
    <property type="match status" value="1"/>
</dbReference>
<dbReference type="EMBL" id="AWVP01000024">
    <property type="protein sequence ID" value="ERK59577.1"/>
    <property type="molecule type" value="Genomic_DNA"/>
</dbReference>
<dbReference type="SMART" id="SM01001">
    <property type="entry name" value="AIRC"/>
    <property type="match status" value="1"/>
</dbReference>
<dbReference type="PIRSF" id="PIRSF001338">
    <property type="entry name" value="AIR_carboxylase"/>
    <property type="match status" value="1"/>
</dbReference>
<dbReference type="InterPro" id="IPR000031">
    <property type="entry name" value="PurE_dom"/>
</dbReference>
<keyword evidence="1 3" id="KW-0658">Purine biosynthesis</keyword>
<dbReference type="UniPathway" id="UPA00074">
    <property type="reaction ID" value="UER00943"/>
</dbReference>
<proteinExistence type="inferred from homology"/>
<comment type="caution">
    <text evidence="7">The sequence shown here is derived from an EMBL/GenBank/DDBJ whole genome shotgun (WGS) entry which is preliminary data.</text>
</comment>
<evidence type="ECO:0000256" key="2">
    <source>
        <dbReference type="ARBA" id="ARBA00023235"/>
    </source>
</evidence>